<sequence>MVWSSVMLHALFPAPHWVPQMRYQPQPLPHLAPPLKFFRLTLSHLISLYHSGREHIRLRAFAHSQLPPQHVPYPSVHSFISPCWAPLTSHRIVSHNRPQSIPAAQRGTASAIRRRIAAMETIRFPYPVVSRHVNPAHAFPSCQSSIFTRMPPRRLRRLSLNASHRPRTTRR</sequence>
<dbReference type="Proteomes" id="UP001232148">
    <property type="component" value="Unassembled WGS sequence"/>
</dbReference>
<dbReference type="EMBL" id="MU842824">
    <property type="protein sequence ID" value="KAK2033136.1"/>
    <property type="molecule type" value="Genomic_DNA"/>
</dbReference>
<evidence type="ECO:0000313" key="2">
    <source>
        <dbReference type="Proteomes" id="UP001232148"/>
    </source>
</evidence>
<organism evidence="1 2">
    <name type="scientific">Colletotrichum zoysiae</name>
    <dbReference type="NCBI Taxonomy" id="1216348"/>
    <lineage>
        <taxon>Eukaryota</taxon>
        <taxon>Fungi</taxon>
        <taxon>Dikarya</taxon>
        <taxon>Ascomycota</taxon>
        <taxon>Pezizomycotina</taxon>
        <taxon>Sordariomycetes</taxon>
        <taxon>Hypocreomycetidae</taxon>
        <taxon>Glomerellales</taxon>
        <taxon>Glomerellaceae</taxon>
        <taxon>Colletotrichum</taxon>
        <taxon>Colletotrichum graminicola species complex</taxon>
    </lineage>
</organism>
<evidence type="ECO:0000313" key="1">
    <source>
        <dbReference type="EMBL" id="KAK2033136.1"/>
    </source>
</evidence>
<name>A0AAD9HPX3_9PEZI</name>
<proteinExistence type="predicted"/>
<gene>
    <name evidence="1" type="ORF">LX32DRAFT_117074</name>
</gene>
<protein>
    <submittedName>
        <fullName evidence="1">Uncharacterized protein</fullName>
    </submittedName>
</protein>
<accession>A0AAD9HPX3</accession>
<comment type="caution">
    <text evidence="1">The sequence shown here is derived from an EMBL/GenBank/DDBJ whole genome shotgun (WGS) entry which is preliminary data.</text>
</comment>
<keyword evidence="2" id="KW-1185">Reference proteome</keyword>
<reference evidence="1" key="1">
    <citation type="submission" date="2021-06" db="EMBL/GenBank/DDBJ databases">
        <title>Comparative genomics, transcriptomics and evolutionary studies reveal genomic signatures of adaptation to plant cell wall in hemibiotrophic fungi.</title>
        <authorList>
            <consortium name="DOE Joint Genome Institute"/>
            <person name="Baroncelli R."/>
            <person name="Diaz J.F."/>
            <person name="Benocci T."/>
            <person name="Peng M."/>
            <person name="Battaglia E."/>
            <person name="Haridas S."/>
            <person name="Andreopoulos W."/>
            <person name="Labutti K."/>
            <person name="Pangilinan J."/>
            <person name="Floch G.L."/>
            <person name="Makela M.R."/>
            <person name="Henrissat B."/>
            <person name="Grigoriev I.V."/>
            <person name="Crouch J.A."/>
            <person name="De Vries R.P."/>
            <person name="Sukno S.A."/>
            <person name="Thon M.R."/>
        </authorList>
    </citation>
    <scope>NUCLEOTIDE SEQUENCE</scope>
    <source>
        <strain evidence="1">MAFF235873</strain>
    </source>
</reference>
<dbReference type="AlphaFoldDB" id="A0AAD9HPX3"/>